<dbReference type="InterPro" id="IPR050177">
    <property type="entry name" value="Lipid_A_modif_metabolic_enz"/>
</dbReference>
<comment type="caution">
    <text evidence="2">The sequence shown here is derived from an EMBL/GenBank/DDBJ whole genome shotgun (WGS) entry which is preliminary data.</text>
</comment>
<organism evidence="2 3">
    <name type="scientific">Candidatus Woykebacteria bacterium RBG_19FT_COMBO_43_10</name>
    <dbReference type="NCBI Taxonomy" id="1802598"/>
    <lineage>
        <taxon>Bacteria</taxon>
        <taxon>Candidatus Woykeibacteriota</taxon>
    </lineage>
</organism>
<reference evidence="2 3" key="1">
    <citation type="journal article" date="2016" name="Nat. Commun.">
        <title>Thousands of microbial genomes shed light on interconnected biogeochemical processes in an aquifer system.</title>
        <authorList>
            <person name="Anantharaman K."/>
            <person name="Brown C.T."/>
            <person name="Hug L.A."/>
            <person name="Sharon I."/>
            <person name="Castelle C.J."/>
            <person name="Probst A.J."/>
            <person name="Thomas B.C."/>
            <person name="Singh A."/>
            <person name="Wilkins M.J."/>
            <person name="Karaoz U."/>
            <person name="Brodie E.L."/>
            <person name="Williams K.H."/>
            <person name="Hubbard S.S."/>
            <person name="Banfield J.F."/>
        </authorList>
    </citation>
    <scope>NUCLEOTIDE SEQUENCE [LARGE SCALE GENOMIC DNA]</scope>
</reference>
<accession>A0A1G1WF85</accession>
<name>A0A1G1WF85_9BACT</name>
<proteinExistence type="predicted"/>
<evidence type="ECO:0000313" key="2">
    <source>
        <dbReference type="EMBL" id="OGY26355.1"/>
    </source>
</evidence>
<dbReference type="AlphaFoldDB" id="A0A1G1WF85"/>
<sequence>MKLNILVTGATGFVGSSLAKSLAGHNLFLLTHTEAADKNLSAAWVTQDLTKPLRLAELPKELDIIIHEAAKVGRDVAEGDDEAWRVNIEATRQLLEYGKKARITKFIYASTSAVYGYNQNPSTEETSPYPLNYYAKTKLEAEKIVKKYSSYFETLIFRYFYPYGPGQRRGLQKIISRVLLKEPVIIYNQGENPKTNPIYIDDLVRLTIKSFGLKGSHVINMGGPEIASIKEITEIAAGLLGKKPVYDFREDKSVSNEIGDISRMKELLGTPETHLKEGLRMVLLENTQGKFKS</sequence>
<dbReference type="InterPro" id="IPR036291">
    <property type="entry name" value="NAD(P)-bd_dom_sf"/>
</dbReference>
<dbReference type="InterPro" id="IPR001509">
    <property type="entry name" value="Epimerase_deHydtase"/>
</dbReference>
<dbReference type="SUPFAM" id="SSF51735">
    <property type="entry name" value="NAD(P)-binding Rossmann-fold domains"/>
    <property type="match status" value="1"/>
</dbReference>
<dbReference type="PANTHER" id="PTHR43245">
    <property type="entry name" value="BIFUNCTIONAL POLYMYXIN RESISTANCE PROTEIN ARNA"/>
    <property type="match status" value="1"/>
</dbReference>
<feature type="domain" description="NAD-dependent epimerase/dehydratase" evidence="1">
    <location>
        <begin position="5"/>
        <end position="210"/>
    </location>
</feature>
<protein>
    <recommendedName>
        <fullName evidence="1">NAD-dependent epimerase/dehydratase domain-containing protein</fullName>
    </recommendedName>
</protein>
<dbReference type="Gene3D" id="3.40.50.720">
    <property type="entry name" value="NAD(P)-binding Rossmann-like Domain"/>
    <property type="match status" value="1"/>
</dbReference>
<dbReference type="PANTHER" id="PTHR43245:SF13">
    <property type="entry name" value="UDP-D-APIOSE_UDP-D-XYLOSE SYNTHASE 2"/>
    <property type="match status" value="1"/>
</dbReference>
<dbReference type="Pfam" id="PF01370">
    <property type="entry name" value="Epimerase"/>
    <property type="match status" value="1"/>
</dbReference>
<evidence type="ECO:0000259" key="1">
    <source>
        <dbReference type="Pfam" id="PF01370"/>
    </source>
</evidence>
<gene>
    <name evidence="2" type="ORF">A2Z42_03445</name>
</gene>
<dbReference type="CDD" id="cd08946">
    <property type="entry name" value="SDR_e"/>
    <property type="match status" value="1"/>
</dbReference>
<dbReference type="Proteomes" id="UP000176645">
    <property type="component" value="Unassembled WGS sequence"/>
</dbReference>
<evidence type="ECO:0000313" key="3">
    <source>
        <dbReference type="Proteomes" id="UP000176645"/>
    </source>
</evidence>
<dbReference type="EMBL" id="MHCU01000071">
    <property type="protein sequence ID" value="OGY26355.1"/>
    <property type="molecule type" value="Genomic_DNA"/>
</dbReference>